<evidence type="ECO:0000313" key="17">
    <source>
        <dbReference type="EMBL" id="HGE99172.1"/>
    </source>
</evidence>
<evidence type="ECO:0000256" key="8">
    <source>
        <dbReference type="ARBA" id="ARBA00022679"/>
    </source>
</evidence>
<evidence type="ECO:0000256" key="12">
    <source>
        <dbReference type="ARBA" id="ARBA00022842"/>
    </source>
</evidence>
<evidence type="ECO:0000256" key="3">
    <source>
        <dbReference type="ARBA" id="ARBA00004669"/>
    </source>
</evidence>
<sequence length="189" mass="22232">MRSLNFKDEANQPVKERKSRVFKLISEPRIKKRVKELAEEISRDYKGKRPVLIGVLKGSFVFFADLIRNLKIPVTCDFISIASYGKRTESSGRIKLEKETRENLFRKDVIIIEDIVDTGLSLKYLLEYLKRKRPKSLAICALLDKEERREVEVPIKYRGFKVPDKFIVGYGIDYAEDFRYLPYIGYIER</sequence>
<comment type="similarity">
    <text evidence="4 15">Belongs to the purine/pyrimidine phosphoribosyltransferase family.</text>
</comment>
<dbReference type="InterPro" id="IPR005904">
    <property type="entry name" value="Hxn_phspho_trans"/>
</dbReference>
<evidence type="ECO:0000256" key="15">
    <source>
        <dbReference type="RuleBase" id="RU364099"/>
    </source>
</evidence>
<evidence type="ECO:0000256" key="2">
    <source>
        <dbReference type="ARBA" id="ARBA00004496"/>
    </source>
</evidence>
<comment type="pathway">
    <text evidence="3 15">Purine metabolism; IMP biosynthesis via salvage pathway; IMP from hypoxanthine: step 1/1.</text>
</comment>
<dbReference type="GO" id="GO:0006166">
    <property type="term" value="P:purine ribonucleoside salvage"/>
    <property type="evidence" value="ECO:0007669"/>
    <property type="project" value="UniProtKB-KW"/>
</dbReference>
<evidence type="ECO:0000256" key="10">
    <source>
        <dbReference type="ARBA" id="ARBA00022726"/>
    </source>
</evidence>
<keyword evidence="8 15" id="KW-0808">Transferase</keyword>
<evidence type="ECO:0000256" key="9">
    <source>
        <dbReference type="ARBA" id="ARBA00022723"/>
    </source>
</evidence>
<dbReference type="GO" id="GO:0000287">
    <property type="term" value="F:magnesium ion binding"/>
    <property type="evidence" value="ECO:0007669"/>
    <property type="project" value="TreeGrafter"/>
</dbReference>
<dbReference type="NCBIfam" id="TIGR01203">
    <property type="entry name" value="HGPRTase"/>
    <property type="match status" value="1"/>
</dbReference>
<dbReference type="GO" id="GO:0046100">
    <property type="term" value="P:hypoxanthine metabolic process"/>
    <property type="evidence" value="ECO:0007669"/>
    <property type="project" value="TreeGrafter"/>
</dbReference>
<keyword evidence="7 15" id="KW-0328">Glycosyltransferase</keyword>
<dbReference type="CDD" id="cd06223">
    <property type="entry name" value="PRTases_typeI"/>
    <property type="match status" value="1"/>
</dbReference>
<dbReference type="GO" id="GO:0032264">
    <property type="term" value="P:IMP salvage"/>
    <property type="evidence" value="ECO:0007669"/>
    <property type="project" value="UniProtKB-UniPathway"/>
</dbReference>
<comment type="catalytic activity">
    <reaction evidence="14">
        <text>IMP + diphosphate = hypoxanthine + 5-phospho-alpha-D-ribose 1-diphosphate</text>
        <dbReference type="Rhea" id="RHEA:17973"/>
        <dbReference type="ChEBI" id="CHEBI:17368"/>
        <dbReference type="ChEBI" id="CHEBI:33019"/>
        <dbReference type="ChEBI" id="CHEBI:58017"/>
        <dbReference type="ChEBI" id="CHEBI:58053"/>
        <dbReference type="EC" id="2.4.2.8"/>
    </reaction>
    <physiologicalReaction direction="right-to-left" evidence="14">
        <dbReference type="Rhea" id="RHEA:17975"/>
    </physiologicalReaction>
</comment>
<dbReference type="EMBL" id="DTMQ01000022">
    <property type="protein sequence ID" value="HGE99172.1"/>
    <property type="molecule type" value="Genomic_DNA"/>
</dbReference>
<dbReference type="FunFam" id="3.40.50.2020:FF:000006">
    <property type="entry name" value="Hypoxanthine phosphoribosyltransferase"/>
    <property type="match status" value="1"/>
</dbReference>
<dbReference type="UniPathway" id="UPA00591">
    <property type="reaction ID" value="UER00648"/>
</dbReference>
<reference evidence="17" key="1">
    <citation type="journal article" date="2020" name="mSystems">
        <title>Genome- and Community-Level Interaction Insights into Carbon Utilization and Element Cycling Functions of Hydrothermarchaeota in Hydrothermal Sediment.</title>
        <authorList>
            <person name="Zhou Z."/>
            <person name="Liu Y."/>
            <person name="Xu W."/>
            <person name="Pan J."/>
            <person name="Luo Z.H."/>
            <person name="Li M."/>
        </authorList>
    </citation>
    <scope>NUCLEOTIDE SEQUENCE [LARGE SCALE GENOMIC DNA]</scope>
    <source>
        <strain evidence="17">SpSt-906</strain>
    </source>
</reference>
<keyword evidence="9 15" id="KW-0479">Metal-binding</keyword>
<dbReference type="SUPFAM" id="SSF53271">
    <property type="entry name" value="PRTase-like"/>
    <property type="match status" value="1"/>
</dbReference>
<dbReference type="PANTHER" id="PTHR43340:SF1">
    <property type="entry name" value="HYPOXANTHINE PHOSPHORIBOSYLTRANSFERASE"/>
    <property type="match status" value="1"/>
</dbReference>
<accession>A0A7C3YSZ6</accession>
<dbReference type="GO" id="GO:0006178">
    <property type="term" value="P:guanine salvage"/>
    <property type="evidence" value="ECO:0007669"/>
    <property type="project" value="TreeGrafter"/>
</dbReference>
<dbReference type="InterPro" id="IPR000836">
    <property type="entry name" value="PRTase_dom"/>
</dbReference>
<dbReference type="EC" id="2.4.2.8" evidence="5 15"/>
<proteinExistence type="inferred from homology"/>
<evidence type="ECO:0000256" key="6">
    <source>
        <dbReference type="ARBA" id="ARBA00022490"/>
    </source>
</evidence>
<feature type="domain" description="Phosphoribosyltransferase" evidence="16">
    <location>
        <begin position="27"/>
        <end position="174"/>
    </location>
</feature>
<evidence type="ECO:0000256" key="11">
    <source>
        <dbReference type="ARBA" id="ARBA00022741"/>
    </source>
</evidence>
<evidence type="ECO:0000259" key="16">
    <source>
        <dbReference type="Pfam" id="PF00156"/>
    </source>
</evidence>
<protein>
    <recommendedName>
        <fullName evidence="5 15">Hypoxanthine phosphoribosyltransferase</fullName>
        <ecNumber evidence="5 15">2.4.2.8</ecNumber>
    </recommendedName>
</protein>
<dbReference type="GO" id="GO:0032263">
    <property type="term" value="P:GMP salvage"/>
    <property type="evidence" value="ECO:0007669"/>
    <property type="project" value="TreeGrafter"/>
</dbReference>
<evidence type="ECO:0000256" key="13">
    <source>
        <dbReference type="ARBA" id="ARBA00048811"/>
    </source>
</evidence>
<gene>
    <name evidence="17" type="primary">hpt</name>
    <name evidence="17" type="ORF">ENX07_03770</name>
</gene>
<name>A0A7C3YSZ6_UNCW3</name>
<dbReference type="GO" id="GO:0000166">
    <property type="term" value="F:nucleotide binding"/>
    <property type="evidence" value="ECO:0007669"/>
    <property type="project" value="UniProtKB-KW"/>
</dbReference>
<evidence type="ECO:0000256" key="4">
    <source>
        <dbReference type="ARBA" id="ARBA00008391"/>
    </source>
</evidence>
<dbReference type="InterPro" id="IPR029057">
    <property type="entry name" value="PRTase-like"/>
</dbReference>
<dbReference type="GO" id="GO:0005829">
    <property type="term" value="C:cytosol"/>
    <property type="evidence" value="ECO:0007669"/>
    <property type="project" value="TreeGrafter"/>
</dbReference>
<dbReference type="PANTHER" id="PTHR43340">
    <property type="entry name" value="HYPOXANTHINE-GUANINE PHOSPHORIBOSYLTRANSFERASE"/>
    <property type="match status" value="1"/>
</dbReference>
<comment type="subcellular location">
    <subcellularLocation>
        <location evidence="2 15">Cytoplasm</location>
    </subcellularLocation>
</comment>
<evidence type="ECO:0000256" key="1">
    <source>
        <dbReference type="ARBA" id="ARBA00001946"/>
    </source>
</evidence>
<comment type="caution">
    <text evidence="17">The sequence shown here is derived from an EMBL/GenBank/DDBJ whole genome shotgun (WGS) entry which is preliminary data.</text>
</comment>
<comment type="cofactor">
    <cofactor evidence="1 15">
        <name>Mg(2+)</name>
        <dbReference type="ChEBI" id="CHEBI:18420"/>
    </cofactor>
</comment>
<dbReference type="Pfam" id="PF00156">
    <property type="entry name" value="Pribosyltran"/>
    <property type="match status" value="1"/>
</dbReference>
<keyword evidence="11 15" id="KW-0547">Nucleotide-binding</keyword>
<keyword evidence="6 15" id="KW-0963">Cytoplasm</keyword>
<comment type="catalytic activity">
    <reaction evidence="13">
        <text>GMP + diphosphate = guanine + 5-phospho-alpha-D-ribose 1-diphosphate</text>
        <dbReference type="Rhea" id="RHEA:25424"/>
        <dbReference type="ChEBI" id="CHEBI:16235"/>
        <dbReference type="ChEBI" id="CHEBI:33019"/>
        <dbReference type="ChEBI" id="CHEBI:58017"/>
        <dbReference type="ChEBI" id="CHEBI:58115"/>
        <dbReference type="EC" id="2.4.2.8"/>
    </reaction>
    <physiologicalReaction direction="right-to-left" evidence="13">
        <dbReference type="Rhea" id="RHEA:25426"/>
    </physiologicalReaction>
</comment>
<dbReference type="GO" id="GO:0004422">
    <property type="term" value="F:hypoxanthine phosphoribosyltransferase activity"/>
    <property type="evidence" value="ECO:0007669"/>
    <property type="project" value="InterPro"/>
</dbReference>
<dbReference type="GO" id="GO:0052657">
    <property type="term" value="F:guanine phosphoribosyltransferase activity"/>
    <property type="evidence" value="ECO:0007669"/>
    <property type="project" value="UniProtKB-ARBA"/>
</dbReference>
<evidence type="ECO:0000256" key="14">
    <source>
        <dbReference type="ARBA" id="ARBA00049402"/>
    </source>
</evidence>
<keyword evidence="12 15" id="KW-0460">Magnesium</keyword>
<dbReference type="AlphaFoldDB" id="A0A7C3YSZ6"/>
<dbReference type="Gene3D" id="3.40.50.2020">
    <property type="match status" value="1"/>
</dbReference>
<organism evidence="17">
    <name type="scientific">candidate division WOR-3 bacterium</name>
    <dbReference type="NCBI Taxonomy" id="2052148"/>
    <lineage>
        <taxon>Bacteria</taxon>
        <taxon>Bacteria division WOR-3</taxon>
    </lineage>
</organism>
<evidence type="ECO:0000256" key="7">
    <source>
        <dbReference type="ARBA" id="ARBA00022676"/>
    </source>
</evidence>
<dbReference type="InterPro" id="IPR050408">
    <property type="entry name" value="HGPRT"/>
</dbReference>
<evidence type="ECO:0000256" key="5">
    <source>
        <dbReference type="ARBA" id="ARBA00011895"/>
    </source>
</evidence>
<keyword evidence="10 15" id="KW-0660">Purine salvage</keyword>